<dbReference type="Proteomes" id="UP000181909">
    <property type="component" value="Unassembled WGS sequence"/>
</dbReference>
<dbReference type="AlphaFoldDB" id="A0A1K2ECB7"/>
<dbReference type="Pfam" id="PF05139">
    <property type="entry name" value="Erythro_esteras"/>
    <property type="match status" value="1"/>
</dbReference>
<sequence>MAAEAEHEFPEHGDFVRNPLSTLSWLLRMRVDLSGDPDPADVAEMLRVSKRMIDAVHPGSSDYGLFLRNRAVALTTDARAGRDAALLDQAVTAARQAVEVTRSGDARRGEWPWSLGLILEQRHGVTGNRADLEAALARWREAARDPYGDPDMVMRCAVHAGLLAAKEGDVQGAVADYGLAVRHLPTVAWHGMRTGVRSDTVRRWSGLASEAAGAAIAAGQPATAVEMLEQSRSVIWTQALHLRSDLTDLAWSAGALVNAQLGGEYAFVATALGTIRHRGMDTSPPDTVEGLLYALPEDRCVIDAPRPATALGDTLPAPRVSPWFGYAPLDPAHLASTDGVVFVKDIPQSQGL</sequence>
<gene>
    <name evidence="1" type="ORF">SAMN02787144_101871</name>
</gene>
<reference evidence="1 2" key="1">
    <citation type="submission" date="2016-11" db="EMBL/GenBank/DDBJ databases">
        <authorList>
            <person name="Jaros S."/>
            <person name="Januszkiewicz K."/>
            <person name="Wedrychowicz H."/>
        </authorList>
    </citation>
    <scope>NUCLEOTIDE SEQUENCE [LARGE SCALE GENOMIC DNA]</scope>
    <source>
        <strain evidence="1 2">OK807</strain>
    </source>
</reference>
<dbReference type="InterPro" id="IPR007815">
    <property type="entry name" value="Emycin_Estase"/>
</dbReference>
<dbReference type="EMBL" id="FPJO01000018">
    <property type="protein sequence ID" value="SFY32874.1"/>
    <property type="molecule type" value="Genomic_DNA"/>
</dbReference>
<accession>A0A1K2ECB7</accession>
<name>A0A1K2ECB7_STRAR</name>
<dbReference type="RefSeq" id="WP_256260229.1">
    <property type="nucleotide sequence ID" value="NZ_CP108276.1"/>
</dbReference>
<evidence type="ECO:0000313" key="1">
    <source>
        <dbReference type="EMBL" id="SFY32874.1"/>
    </source>
</evidence>
<dbReference type="SUPFAM" id="SSF159501">
    <property type="entry name" value="EreA/ChaN-like"/>
    <property type="match status" value="1"/>
</dbReference>
<dbReference type="GO" id="GO:0046677">
    <property type="term" value="P:response to antibiotic"/>
    <property type="evidence" value="ECO:0007669"/>
    <property type="project" value="InterPro"/>
</dbReference>
<proteinExistence type="predicted"/>
<protein>
    <submittedName>
        <fullName evidence="1">Erythromycin esterase</fullName>
    </submittedName>
</protein>
<evidence type="ECO:0000313" key="2">
    <source>
        <dbReference type="Proteomes" id="UP000181909"/>
    </source>
</evidence>
<organism evidence="1 2">
    <name type="scientific">Streptomyces atratus</name>
    <dbReference type="NCBI Taxonomy" id="1893"/>
    <lineage>
        <taxon>Bacteria</taxon>
        <taxon>Bacillati</taxon>
        <taxon>Actinomycetota</taxon>
        <taxon>Actinomycetes</taxon>
        <taxon>Kitasatosporales</taxon>
        <taxon>Streptomycetaceae</taxon>
        <taxon>Streptomyces</taxon>
    </lineage>
</organism>
<dbReference type="STRING" id="1893.SAMN02787144_101871"/>